<dbReference type="RefSeq" id="XP_024404624.1">
    <property type="nucleotide sequence ID" value="XM_024550641.1"/>
</dbReference>
<dbReference type="GeneID" id="36347870"/>
<feature type="transmembrane region" description="Helical" evidence="1">
    <location>
        <begin position="21"/>
        <end position="37"/>
    </location>
</feature>
<name>A0A2P4ZAP0_9HYPO</name>
<organism evidence="2 3">
    <name type="scientific">Trichoderma gamsii</name>
    <dbReference type="NCBI Taxonomy" id="398673"/>
    <lineage>
        <taxon>Eukaryota</taxon>
        <taxon>Fungi</taxon>
        <taxon>Dikarya</taxon>
        <taxon>Ascomycota</taxon>
        <taxon>Pezizomycotina</taxon>
        <taxon>Sordariomycetes</taxon>
        <taxon>Hypocreomycetidae</taxon>
        <taxon>Hypocreales</taxon>
        <taxon>Hypocreaceae</taxon>
        <taxon>Trichoderma</taxon>
    </lineage>
</organism>
<protein>
    <submittedName>
        <fullName evidence="2">Uncharacterized protein</fullName>
    </submittedName>
</protein>
<feature type="transmembrane region" description="Helical" evidence="1">
    <location>
        <begin position="49"/>
        <end position="77"/>
    </location>
</feature>
<evidence type="ECO:0000313" key="3">
    <source>
        <dbReference type="Proteomes" id="UP000054821"/>
    </source>
</evidence>
<keyword evidence="1" id="KW-1133">Transmembrane helix</keyword>
<dbReference type="EMBL" id="JPDN02000051">
    <property type="protein sequence ID" value="PON21360.1"/>
    <property type="molecule type" value="Genomic_DNA"/>
</dbReference>
<accession>A0A2P4ZAP0</accession>
<gene>
    <name evidence="2" type="ORF">TGAM01_v209811</name>
</gene>
<dbReference type="Proteomes" id="UP000054821">
    <property type="component" value="Unassembled WGS sequence"/>
</dbReference>
<feature type="non-terminal residue" evidence="2">
    <location>
        <position position="1"/>
    </location>
</feature>
<keyword evidence="1" id="KW-0472">Membrane</keyword>
<sequence>KKKKQRLTHPRVISAASQRNILRHCNLWLIICYRYTTSYKTVFQVWSQLTFLSILLFPISFCHVSFCPLFVLVIRHAVFRLSFQKTDEFVGYVFACPLRWMHLVVPIWFMSKLELNP</sequence>
<reference evidence="2 3" key="1">
    <citation type="journal article" date="2016" name="Genome Announc.">
        <title>Draft Whole-Genome Sequence of Trichoderma gamsii T6085, a Promising Biocontrol Agent of Fusarium Head Blight on Wheat.</title>
        <authorList>
            <person name="Baroncelli R."/>
            <person name="Zapparata A."/>
            <person name="Piaggeschi G."/>
            <person name="Sarrocco S."/>
            <person name="Vannacci G."/>
        </authorList>
    </citation>
    <scope>NUCLEOTIDE SEQUENCE [LARGE SCALE GENOMIC DNA]</scope>
    <source>
        <strain evidence="2 3">T6085</strain>
    </source>
</reference>
<evidence type="ECO:0000313" key="2">
    <source>
        <dbReference type="EMBL" id="PON21360.1"/>
    </source>
</evidence>
<comment type="caution">
    <text evidence="2">The sequence shown here is derived from an EMBL/GenBank/DDBJ whole genome shotgun (WGS) entry which is preliminary data.</text>
</comment>
<proteinExistence type="predicted"/>
<evidence type="ECO:0000256" key="1">
    <source>
        <dbReference type="SAM" id="Phobius"/>
    </source>
</evidence>
<keyword evidence="1" id="KW-0812">Transmembrane</keyword>
<keyword evidence="3" id="KW-1185">Reference proteome</keyword>
<dbReference type="AlphaFoldDB" id="A0A2P4ZAP0"/>